<comment type="caution">
    <text evidence="3">The sequence shown here is derived from an EMBL/GenBank/DDBJ whole genome shotgun (WGS) entry which is preliminary data.</text>
</comment>
<dbReference type="Proteomes" id="UP001596388">
    <property type="component" value="Unassembled WGS sequence"/>
</dbReference>
<protein>
    <submittedName>
        <fullName evidence="3">Type IV pilin</fullName>
    </submittedName>
</protein>
<evidence type="ECO:0000313" key="4">
    <source>
        <dbReference type="Proteomes" id="UP001596388"/>
    </source>
</evidence>
<feature type="domain" description="Archaeal Type IV pilin N-terminal" evidence="2">
    <location>
        <begin position="22"/>
        <end position="90"/>
    </location>
</feature>
<sequence>MTLRETLDDTSTPLLVVAVIGVGAVLLIAAVLGTAVLGSFVLGTGDQTVSTATPSVTFSSEATDSGFVIQHVGGESVEASALLVTVDGDTQTWAALTGADSVAEGDTAEVSAEDGASVEVAFDGADGPVTLAKFRV</sequence>
<keyword evidence="4" id="KW-1185">Reference proteome</keyword>
<evidence type="ECO:0000313" key="3">
    <source>
        <dbReference type="EMBL" id="MFC7098329.1"/>
    </source>
</evidence>
<dbReference type="AlphaFoldDB" id="A0ABD5X3G0"/>
<keyword evidence="1" id="KW-0472">Membrane</keyword>
<dbReference type="Pfam" id="PF07790">
    <property type="entry name" value="Pilin_N"/>
    <property type="match status" value="1"/>
</dbReference>
<keyword evidence="1" id="KW-0812">Transmembrane</keyword>
<proteinExistence type="predicted"/>
<organism evidence="3 4">
    <name type="scientific">Halobaculum marinum</name>
    <dbReference type="NCBI Taxonomy" id="3031996"/>
    <lineage>
        <taxon>Archaea</taxon>
        <taxon>Methanobacteriati</taxon>
        <taxon>Methanobacteriota</taxon>
        <taxon>Stenosarchaea group</taxon>
        <taxon>Halobacteria</taxon>
        <taxon>Halobacteriales</taxon>
        <taxon>Haloferacaceae</taxon>
        <taxon>Halobaculum</taxon>
    </lineage>
</organism>
<accession>A0ABD5X3G0</accession>
<evidence type="ECO:0000259" key="2">
    <source>
        <dbReference type="Pfam" id="PF07790"/>
    </source>
</evidence>
<dbReference type="GeneID" id="79270747"/>
<reference evidence="3 4" key="1">
    <citation type="journal article" date="2019" name="Int. J. Syst. Evol. Microbiol.">
        <title>The Global Catalogue of Microorganisms (GCM) 10K type strain sequencing project: providing services to taxonomists for standard genome sequencing and annotation.</title>
        <authorList>
            <consortium name="The Broad Institute Genomics Platform"/>
            <consortium name="The Broad Institute Genome Sequencing Center for Infectious Disease"/>
            <person name="Wu L."/>
            <person name="Ma J."/>
        </authorList>
    </citation>
    <scope>NUCLEOTIDE SEQUENCE [LARGE SCALE GENOMIC DNA]</scope>
    <source>
        <strain evidence="3 4">DT55</strain>
    </source>
</reference>
<name>A0ABD5X3G0_9EURY</name>
<evidence type="ECO:0000256" key="1">
    <source>
        <dbReference type="SAM" id="Phobius"/>
    </source>
</evidence>
<dbReference type="EMBL" id="JBHTAG010000003">
    <property type="protein sequence ID" value="MFC7098329.1"/>
    <property type="molecule type" value="Genomic_DNA"/>
</dbReference>
<dbReference type="RefSeq" id="WP_276237168.1">
    <property type="nucleotide sequence ID" value="NZ_CP119989.1"/>
</dbReference>
<gene>
    <name evidence="3" type="ORF">ACFQKD_13540</name>
</gene>
<dbReference type="InterPro" id="IPR012859">
    <property type="entry name" value="Pilin_N_archaeal"/>
</dbReference>
<keyword evidence="1" id="KW-1133">Transmembrane helix</keyword>
<feature type="transmembrane region" description="Helical" evidence="1">
    <location>
        <begin position="14"/>
        <end position="42"/>
    </location>
</feature>